<evidence type="ECO:0000313" key="1">
    <source>
        <dbReference type="EMBL" id="MCB6182649.1"/>
    </source>
</evidence>
<sequence length="126" mass="14990">MKQYLQDAILYKYKLCFRGQEAMKELFHHGIECGDGWYQLIDDACLQIEAYLEQMFDARPDVKTPRITRIWQENDRLKIRITPRNAYLDLLAKQYSEQSKFVCEGCGSYFKNEGIHLGRCMTNKYM</sequence>
<protein>
    <submittedName>
        <fullName evidence="1">Uncharacterized protein</fullName>
    </submittedName>
</protein>
<proteinExistence type="predicted"/>
<accession>A0ABS8D399</accession>
<evidence type="ECO:0000313" key="2">
    <source>
        <dbReference type="Proteomes" id="UP001165395"/>
    </source>
</evidence>
<keyword evidence="2" id="KW-1185">Reference proteome</keyword>
<reference evidence="1" key="1">
    <citation type="submission" date="2021-10" db="EMBL/GenBank/DDBJ databases">
        <title>The complete genome sequence of Leeia sp. TBRC 13508.</title>
        <authorList>
            <person name="Charoenyingcharoen P."/>
            <person name="Yukphan P."/>
        </authorList>
    </citation>
    <scope>NUCLEOTIDE SEQUENCE</scope>
    <source>
        <strain evidence="1">TBRC 13508</strain>
    </source>
</reference>
<comment type="caution">
    <text evidence="1">The sequence shown here is derived from an EMBL/GenBank/DDBJ whole genome shotgun (WGS) entry which is preliminary data.</text>
</comment>
<organism evidence="1 2">
    <name type="scientific">Leeia speluncae</name>
    <dbReference type="NCBI Taxonomy" id="2884804"/>
    <lineage>
        <taxon>Bacteria</taxon>
        <taxon>Pseudomonadati</taxon>
        <taxon>Pseudomonadota</taxon>
        <taxon>Betaproteobacteria</taxon>
        <taxon>Neisseriales</taxon>
        <taxon>Leeiaceae</taxon>
        <taxon>Leeia</taxon>
    </lineage>
</organism>
<gene>
    <name evidence="1" type="ORF">LIN78_03665</name>
</gene>
<dbReference type="RefSeq" id="WP_227178595.1">
    <property type="nucleotide sequence ID" value="NZ_JAJBZT010000002.1"/>
</dbReference>
<name>A0ABS8D399_9NEIS</name>
<dbReference type="Proteomes" id="UP001165395">
    <property type="component" value="Unassembled WGS sequence"/>
</dbReference>
<dbReference type="EMBL" id="JAJBZT010000002">
    <property type="protein sequence ID" value="MCB6182649.1"/>
    <property type="molecule type" value="Genomic_DNA"/>
</dbReference>